<evidence type="ECO:0000313" key="4">
    <source>
        <dbReference type="Proteomes" id="UP000799537"/>
    </source>
</evidence>
<evidence type="ECO:0000313" key="3">
    <source>
        <dbReference type="EMBL" id="KAF2163658.1"/>
    </source>
</evidence>
<feature type="chain" id="PRO_5025521113" evidence="2">
    <location>
        <begin position="22"/>
        <end position="564"/>
    </location>
</feature>
<dbReference type="Proteomes" id="UP000799537">
    <property type="component" value="Unassembled WGS sequence"/>
</dbReference>
<feature type="compositionally biased region" description="Low complexity" evidence="1">
    <location>
        <begin position="492"/>
        <end position="539"/>
    </location>
</feature>
<evidence type="ECO:0000256" key="1">
    <source>
        <dbReference type="SAM" id="MobiDB-lite"/>
    </source>
</evidence>
<feature type="signal peptide" evidence="2">
    <location>
        <begin position="1"/>
        <end position="21"/>
    </location>
</feature>
<accession>A0A6A6CBS2</accession>
<feature type="compositionally biased region" description="Low complexity" evidence="1">
    <location>
        <begin position="384"/>
        <end position="396"/>
    </location>
</feature>
<dbReference type="AlphaFoldDB" id="A0A6A6CBS2"/>
<gene>
    <name evidence="3" type="ORF">M409DRAFT_57162</name>
</gene>
<feature type="compositionally biased region" description="Polar residues" evidence="1">
    <location>
        <begin position="358"/>
        <end position="380"/>
    </location>
</feature>
<name>A0A6A6CBS2_ZASCE</name>
<keyword evidence="4" id="KW-1185">Reference proteome</keyword>
<dbReference type="GeneID" id="54566812"/>
<sequence length="564" mass="55647">MLHSSSRYFLLAAVSASVVLAQSRSWRFYFDSKSASHTTQPTAASANPTGNVCDACCAFYPVYSQAWTWSQISAVPVTVGTVLLQVDRDSNMTSTTTILHTIPVSITHSNEHGSFSQRVEPTSWSQNGTFVSSTLTATKTAFFQDLTGQNRTLGSGSPLPTATGMTALAPGTVDAEDPLGIWWTLKPVSIAPISLSPANISSYFGDGIVASIHASCSAEPNEVHPATSVNVASFLLDTSTSYGSFSITTSPSPATPTPEKPSPESVAPSPESSAPTAPIATGVAVEPQAAEDTQPSPNVGTSPGGEPSPAVGAESTPASPASGGGSTPAPEAAGGGSPSAPQAATGGAPSATSAGTSNPEQVSPSRAGPVSSNEVGSSVNAGGASPTEPSQQQSTPPASPVPEATNPISTSVSSPSAPGSVTAPASGTLPSSGPVSSNPESTSQSFPAIPQGPGGSAPSGIESTSAQPGSNTLTASLPSSGPESSTILTGASTGQSSSSESTPTTSSAVNVSSGSAVSSEESSPSATSTSASGSVVPSTGDASSRANNLKASVIVLFFVLVMNA</sequence>
<feature type="region of interest" description="Disordered" evidence="1">
    <location>
        <begin position="246"/>
        <end position="545"/>
    </location>
</feature>
<protein>
    <submittedName>
        <fullName evidence="3">Uncharacterized protein</fullName>
    </submittedName>
</protein>
<feature type="compositionally biased region" description="Polar residues" evidence="1">
    <location>
        <begin position="461"/>
        <end position="491"/>
    </location>
</feature>
<feature type="compositionally biased region" description="Polar residues" evidence="1">
    <location>
        <begin position="428"/>
        <end position="446"/>
    </location>
</feature>
<keyword evidence="2" id="KW-0732">Signal</keyword>
<feature type="compositionally biased region" description="Low complexity" evidence="1">
    <location>
        <begin position="312"/>
        <end position="357"/>
    </location>
</feature>
<proteinExistence type="predicted"/>
<dbReference type="RefSeq" id="XP_033664547.1">
    <property type="nucleotide sequence ID" value="XM_033813540.1"/>
</dbReference>
<feature type="compositionally biased region" description="Low complexity" evidence="1">
    <location>
        <begin position="263"/>
        <end position="278"/>
    </location>
</feature>
<reference evidence="3" key="1">
    <citation type="journal article" date="2020" name="Stud. Mycol.">
        <title>101 Dothideomycetes genomes: a test case for predicting lifestyles and emergence of pathogens.</title>
        <authorList>
            <person name="Haridas S."/>
            <person name="Albert R."/>
            <person name="Binder M."/>
            <person name="Bloem J."/>
            <person name="Labutti K."/>
            <person name="Salamov A."/>
            <person name="Andreopoulos B."/>
            <person name="Baker S."/>
            <person name="Barry K."/>
            <person name="Bills G."/>
            <person name="Bluhm B."/>
            <person name="Cannon C."/>
            <person name="Castanera R."/>
            <person name="Culley D."/>
            <person name="Daum C."/>
            <person name="Ezra D."/>
            <person name="Gonzalez J."/>
            <person name="Henrissat B."/>
            <person name="Kuo A."/>
            <person name="Liang C."/>
            <person name="Lipzen A."/>
            <person name="Lutzoni F."/>
            <person name="Magnuson J."/>
            <person name="Mondo S."/>
            <person name="Nolan M."/>
            <person name="Ohm R."/>
            <person name="Pangilinan J."/>
            <person name="Park H.-J."/>
            <person name="Ramirez L."/>
            <person name="Alfaro M."/>
            <person name="Sun H."/>
            <person name="Tritt A."/>
            <person name="Yoshinaga Y."/>
            <person name="Zwiers L.-H."/>
            <person name="Turgeon B."/>
            <person name="Goodwin S."/>
            <person name="Spatafora J."/>
            <person name="Crous P."/>
            <person name="Grigoriev I."/>
        </authorList>
    </citation>
    <scope>NUCLEOTIDE SEQUENCE</scope>
    <source>
        <strain evidence="3">ATCC 36951</strain>
    </source>
</reference>
<dbReference type="EMBL" id="ML993607">
    <property type="protein sequence ID" value="KAF2163658.1"/>
    <property type="molecule type" value="Genomic_DNA"/>
</dbReference>
<dbReference type="OrthoDB" id="10678457at2759"/>
<feature type="compositionally biased region" description="Polar residues" evidence="1">
    <location>
        <begin position="291"/>
        <end position="301"/>
    </location>
</feature>
<feature type="compositionally biased region" description="Low complexity" evidence="1">
    <location>
        <begin position="409"/>
        <end position="427"/>
    </location>
</feature>
<evidence type="ECO:0000256" key="2">
    <source>
        <dbReference type="SAM" id="SignalP"/>
    </source>
</evidence>
<organism evidence="3 4">
    <name type="scientific">Zasmidium cellare ATCC 36951</name>
    <dbReference type="NCBI Taxonomy" id="1080233"/>
    <lineage>
        <taxon>Eukaryota</taxon>
        <taxon>Fungi</taxon>
        <taxon>Dikarya</taxon>
        <taxon>Ascomycota</taxon>
        <taxon>Pezizomycotina</taxon>
        <taxon>Dothideomycetes</taxon>
        <taxon>Dothideomycetidae</taxon>
        <taxon>Mycosphaerellales</taxon>
        <taxon>Mycosphaerellaceae</taxon>
        <taxon>Zasmidium</taxon>
    </lineage>
</organism>